<sequence>MRLMVGPQIIEKSAIESQGCALITGRDRLQLHPTSTTRSWGGRRFAVRKGGGLSTRQQTPQNRQAKLCMKQVVSSTSWGIVEDGVAEADIVSKVVKAAEHFWASPFDSWSLIQLHLFRDRRFCAPRLDADAKGQGARPRGAADNGGCECIVDLRS</sequence>
<evidence type="ECO:0000313" key="1">
    <source>
        <dbReference type="EMBL" id="QBZ57546.1"/>
    </source>
</evidence>
<evidence type="ECO:0000313" key="2">
    <source>
        <dbReference type="Proteomes" id="UP000294847"/>
    </source>
</evidence>
<organism evidence="1 2">
    <name type="scientific">Pyricularia oryzae</name>
    <name type="common">Rice blast fungus</name>
    <name type="synonym">Magnaporthe oryzae</name>
    <dbReference type="NCBI Taxonomy" id="318829"/>
    <lineage>
        <taxon>Eukaryota</taxon>
        <taxon>Fungi</taxon>
        <taxon>Dikarya</taxon>
        <taxon>Ascomycota</taxon>
        <taxon>Pezizomycotina</taxon>
        <taxon>Sordariomycetes</taxon>
        <taxon>Sordariomycetidae</taxon>
        <taxon>Magnaporthales</taxon>
        <taxon>Pyriculariaceae</taxon>
        <taxon>Pyricularia</taxon>
    </lineage>
</organism>
<dbReference type="EMBL" id="CP034205">
    <property type="protein sequence ID" value="QBZ57546.1"/>
    <property type="molecule type" value="Genomic_DNA"/>
</dbReference>
<reference evidence="1 2" key="1">
    <citation type="journal article" date="2019" name="Mol. Biol. Evol.">
        <title>Blast fungal genomes show frequent chromosomal changes, gene gains and losses, and effector gene turnover.</title>
        <authorList>
            <person name="Gomez Luciano L.B."/>
            <person name="Jason Tsai I."/>
            <person name="Chuma I."/>
            <person name="Tosa Y."/>
            <person name="Chen Y.H."/>
            <person name="Li J.Y."/>
            <person name="Li M.Y."/>
            <person name="Jade Lu M.Y."/>
            <person name="Nakayashiki H."/>
            <person name="Li W.H."/>
        </authorList>
    </citation>
    <scope>NUCLEOTIDE SEQUENCE [LARGE SCALE GENOMIC DNA]</scope>
    <source>
        <strain evidence="1">MZ5-1-6</strain>
    </source>
</reference>
<gene>
    <name evidence="1" type="ORF">PoMZ_02475</name>
</gene>
<name>A0A4P7N968_PYROR</name>
<accession>A0A4P7N968</accession>
<protein>
    <submittedName>
        <fullName evidence="1">Uncharacterized protein</fullName>
    </submittedName>
</protein>
<dbReference type="AlphaFoldDB" id="A0A4P7N968"/>
<proteinExistence type="predicted"/>
<dbReference type="Proteomes" id="UP000294847">
    <property type="component" value="Chromosome 2"/>
</dbReference>